<dbReference type="HOGENOM" id="CLU_020129_2_0_1"/>
<dbReference type="Proteomes" id="UP000001610">
    <property type="component" value="Unassembled WGS sequence"/>
</dbReference>
<dbReference type="GeneID" id="18171427"/>
<dbReference type="KEGG" id="cmt:CCM_09424"/>
<dbReference type="Pfam" id="PF01425">
    <property type="entry name" value="Amidase"/>
    <property type="match status" value="1"/>
</dbReference>
<dbReference type="OrthoDB" id="5423360at2759"/>
<dbReference type="VEuPathDB" id="FungiDB:CCM_09424"/>
<reference evidence="3 4" key="1">
    <citation type="journal article" date="2011" name="Genome Biol.">
        <title>Genome sequence of the insect pathogenic fungus Cordyceps militaris, a valued traditional Chinese medicine.</title>
        <authorList>
            <person name="Zheng P."/>
            <person name="Xia Y."/>
            <person name="Xiao G."/>
            <person name="Xiong C."/>
            <person name="Hu X."/>
            <person name="Zhang S."/>
            <person name="Zheng H."/>
            <person name="Huang Y."/>
            <person name="Zhou Y."/>
            <person name="Wang S."/>
            <person name="Zhao G.P."/>
            <person name="Liu X."/>
            <person name="St Leger R.J."/>
            <person name="Wang C."/>
        </authorList>
    </citation>
    <scope>NUCLEOTIDE SEQUENCE [LARGE SCALE GENOMIC DNA]</scope>
    <source>
        <strain evidence="3 4">CM01</strain>
    </source>
</reference>
<dbReference type="OMA" id="HQAYRIY"/>
<dbReference type="EMBL" id="JH126407">
    <property type="protein sequence ID" value="EGX87802.1"/>
    <property type="molecule type" value="Genomic_DNA"/>
</dbReference>
<dbReference type="Gene3D" id="3.90.1300.10">
    <property type="entry name" value="Amidase signature (AS) domain"/>
    <property type="match status" value="1"/>
</dbReference>
<dbReference type="eggNOG" id="KOG1211">
    <property type="taxonomic scope" value="Eukaryota"/>
</dbReference>
<proteinExistence type="predicted"/>
<feature type="domain" description="Amidase" evidence="2">
    <location>
        <begin position="186"/>
        <end position="347"/>
    </location>
</feature>
<evidence type="ECO:0000313" key="3">
    <source>
        <dbReference type="EMBL" id="EGX87802.1"/>
    </source>
</evidence>
<evidence type="ECO:0000313" key="4">
    <source>
        <dbReference type="Proteomes" id="UP000001610"/>
    </source>
</evidence>
<organism evidence="3 4">
    <name type="scientific">Cordyceps militaris (strain CM01)</name>
    <name type="common">Caterpillar fungus</name>
    <dbReference type="NCBI Taxonomy" id="983644"/>
    <lineage>
        <taxon>Eukaryota</taxon>
        <taxon>Fungi</taxon>
        <taxon>Dikarya</taxon>
        <taxon>Ascomycota</taxon>
        <taxon>Pezizomycotina</taxon>
        <taxon>Sordariomycetes</taxon>
        <taxon>Hypocreomycetidae</taxon>
        <taxon>Hypocreales</taxon>
        <taxon>Cordycipitaceae</taxon>
        <taxon>Cordyceps</taxon>
    </lineage>
</organism>
<dbReference type="InterPro" id="IPR036928">
    <property type="entry name" value="AS_sf"/>
</dbReference>
<accession>G3JU95</accession>
<evidence type="ECO:0000256" key="1">
    <source>
        <dbReference type="SAM" id="MobiDB-lite"/>
    </source>
</evidence>
<dbReference type="AlphaFoldDB" id="G3JU95"/>
<dbReference type="InterPro" id="IPR023631">
    <property type="entry name" value="Amidase_dom"/>
</dbReference>
<feature type="region of interest" description="Disordered" evidence="1">
    <location>
        <begin position="603"/>
        <end position="634"/>
    </location>
</feature>
<gene>
    <name evidence="3" type="ORF">CCM_09424</name>
</gene>
<protein>
    <submittedName>
        <fullName evidence="3">Amidase, putative</fullName>
    </submittedName>
</protein>
<sequence>MKPLFVTVIAGINYLLHPEILGLIQEDINPDAVLPVTLISTEELSSPDLDTFLKGLELYDDVYSSEFAFALVEKPGRTNDASRSSMGTSRVPGKQTYTVQVVASRPDADAQTVAPLSDLPTGPYILHGKELHQAYRIYEDELGAFSAGIVSEKHNTFLHLGDALTNGTLRPVAVPSRLYFAGPSVRKPLSGLRYAVPEDFDVRGVPTTLSSQNWTALHPNGAAAHAEYVRILLDQGAVIVGKTKDGQFAEGSSWVDATAPVNPRGDGRQPGGGAAAGADSALSEYTWLENSISQGALDGPIPQAAAYGLFTLRVTAGTASQRGVLTSSPKFQSTGLSARSLEDLVHLAAPSFTLPWKATTPPRRLVYPTDFASLLSEKQRSLMDEFVAAWETALGVKAVRLSLAETWTRNPPQDAGKQTLDDYLGTAAYDAFCYDFYHNYDDFRATFKAKFGAAPYAEPNVAEQWCVLPMVHNQSKTWLKCRYRSNGAKVDGKAATKKFEVFKAWFGKNVAPTTADAANKAAVIVPSLHPTILAPILGAPQMSAPFAQIAVEGNNTAYVPFSAGVFGAKGDDVMLVQTMKRAFDMAAWRVRVDAGRLTFPVGNNTRGVDDHRRDPYPPPVPGGISVAKPGGSEL</sequence>
<dbReference type="SUPFAM" id="SSF75304">
    <property type="entry name" value="Amidase signature (AS) enzymes"/>
    <property type="match status" value="1"/>
</dbReference>
<feature type="region of interest" description="Disordered" evidence="1">
    <location>
        <begin position="256"/>
        <end position="277"/>
    </location>
</feature>
<dbReference type="RefSeq" id="XP_006674621.1">
    <property type="nucleotide sequence ID" value="XM_006674558.1"/>
</dbReference>
<dbReference type="PANTHER" id="PTHR46310:SF7">
    <property type="entry name" value="AMIDASE 1"/>
    <property type="match status" value="1"/>
</dbReference>
<dbReference type="STRING" id="983644.G3JU95"/>
<evidence type="ECO:0000259" key="2">
    <source>
        <dbReference type="Pfam" id="PF01425"/>
    </source>
</evidence>
<name>G3JU95_CORMM</name>
<keyword evidence="4" id="KW-1185">Reference proteome</keyword>
<dbReference type="InParanoid" id="G3JU95"/>
<dbReference type="PANTHER" id="PTHR46310">
    <property type="entry name" value="AMIDASE 1"/>
    <property type="match status" value="1"/>
</dbReference>